<protein>
    <submittedName>
        <fullName evidence="2">Uncharacterized protein</fullName>
    </submittedName>
</protein>
<sequence length="71" mass="8212">MAFPNETFYVFPILPPPSPPRLPNKLPEEEEEEKNKEQECVCLCSLLHLARGTTSERKRRVKASKDREVDS</sequence>
<dbReference type="AlphaFoldDB" id="A0A5B7G5F8"/>
<organism evidence="2 3">
    <name type="scientific">Portunus trituberculatus</name>
    <name type="common">Swimming crab</name>
    <name type="synonym">Neptunus trituberculatus</name>
    <dbReference type="NCBI Taxonomy" id="210409"/>
    <lineage>
        <taxon>Eukaryota</taxon>
        <taxon>Metazoa</taxon>
        <taxon>Ecdysozoa</taxon>
        <taxon>Arthropoda</taxon>
        <taxon>Crustacea</taxon>
        <taxon>Multicrustacea</taxon>
        <taxon>Malacostraca</taxon>
        <taxon>Eumalacostraca</taxon>
        <taxon>Eucarida</taxon>
        <taxon>Decapoda</taxon>
        <taxon>Pleocyemata</taxon>
        <taxon>Brachyura</taxon>
        <taxon>Eubrachyura</taxon>
        <taxon>Portunoidea</taxon>
        <taxon>Portunidae</taxon>
        <taxon>Portuninae</taxon>
        <taxon>Portunus</taxon>
    </lineage>
</organism>
<keyword evidence="3" id="KW-1185">Reference proteome</keyword>
<evidence type="ECO:0000256" key="1">
    <source>
        <dbReference type="SAM" id="MobiDB-lite"/>
    </source>
</evidence>
<evidence type="ECO:0000313" key="2">
    <source>
        <dbReference type="EMBL" id="MPC52378.1"/>
    </source>
</evidence>
<feature type="compositionally biased region" description="Pro residues" evidence="1">
    <location>
        <begin position="13"/>
        <end position="22"/>
    </location>
</feature>
<reference evidence="2 3" key="1">
    <citation type="submission" date="2019-05" db="EMBL/GenBank/DDBJ databases">
        <title>Another draft genome of Portunus trituberculatus and its Hox gene families provides insights of decapod evolution.</title>
        <authorList>
            <person name="Jeong J.-H."/>
            <person name="Song I."/>
            <person name="Kim S."/>
            <person name="Choi T."/>
            <person name="Kim D."/>
            <person name="Ryu S."/>
            <person name="Kim W."/>
        </authorList>
    </citation>
    <scope>NUCLEOTIDE SEQUENCE [LARGE SCALE GENOMIC DNA]</scope>
    <source>
        <tissue evidence="2">Muscle</tissue>
    </source>
</reference>
<comment type="caution">
    <text evidence="2">The sequence shown here is derived from an EMBL/GenBank/DDBJ whole genome shotgun (WGS) entry which is preliminary data.</text>
</comment>
<accession>A0A5B7G5F8</accession>
<name>A0A5B7G5F8_PORTR</name>
<evidence type="ECO:0000313" key="3">
    <source>
        <dbReference type="Proteomes" id="UP000324222"/>
    </source>
</evidence>
<feature type="region of interest" description="Disordered" evidence="1">
    <location>
        <begin position="13"/>
        <end position="32"/>
    </location>
</feature>
<dbReference type="Proteomes" id="UP000324222">
    <property type="component" value="Unassembled WGS sequence"/>
</dbReference>
<gene>
    <name evidence="2" type="ORF">E2C01_046246</name>
</gene>
<dbReference type="EMBL" id="VSRR010010836">
    <property type="protein sequence ID" value="MPC52378.1"/>
    <property type="molecule type" value="Genomic_DNA"/>
</dbReference>
<proteinExistence type="predicted"/>